<dbReference type="EMBL" id="ML977569">
    <property type="protein sequence ID" value="KAF2004024.1"/>
    <property type="molecule type" value="Genomic_DNA"/>
</dbReference>
<keyword evidence="2" id="KW-1185">Reference proteome</keyword>
<gene>
    <name evidence="1" type="ORF">P154DRAFT_531725</name>
</gene>
<sequence length="254" mass="29489">MAQSGVQAKKDTVDPQYLWILPEHLKPTMDISMFGGPRGHVLHDDGSRFAYLLTTLSVTSTERLLWLDTMPLDITALEVERYRFCADNDYPASKLGWRRYGFWNGALKTFRQLGLDVHGGLRRLLELRDRVILTSTSYSASPLLIGDAESLRQYMDIGVHLYTDVPEYPKNLDEAASAYVKLSSLITETITLEEVEKKIQESTDNNETWELKRVKFRPETKEKYRKILLEVSQEEFLDQQLQDLRNRKRTRVNE</sequence>
<proteinExistence type="predicted"/>
<dbReference type="AlphaFoldDB" id="A0A6A5WSU2"/>
<evidence type="ECO:0000313" key="2">
    <source>
        <dbReference type="Proteomes" id="UP000799779"/>
    </source>
</evidence>
<organism evidence="1 2">
    <name type="scientific">Amniculicola lignicola CBS 123094</name>
    <dbReference type="NCBI Taxonomy" id="1392246"/>
    <lineage>
        <taxon>Eukaryota</taxon>
        <taxon>Fungi</taxon>
        <taxon>Dikarya</taxon>
        <taxon>Ascomycota</taxon>
        <taxon>Pezizomycotina</taxon>
        <taxon>Dothideomycetes</taxon>
        <taxon>Pleosporomycetidae</taxon>
        <taxon>Pleosporales</taxon>
        <taxon>Amniculicolaceae</taxon>
        <taxon>Amniculicola</taxon>
    </lineage>
</organism>
<name>A0A6A5WSU2_9PLEO</name>
<protein>
    <submittedName>
        <fullName evidence="1">Uncharacterized protein</fullName>
    </submittedName>
</protein>
<dbReference type="Proteomes" id="UP000799779">
    <property type="component" value="Unassembled WGS sequence"/>
</dbReference>
<dbReference type="OrthoDB" id="3797686at2759"/>
<evidence type="ECO:0000313" key="1">
    <source>
        <dbReference type="EMBL" id="KAF2004024.1"/>
    </source>
</evidence>
<reference evidence="1" key="1">
    <citation type="journal article" date="2020" name="Stud. Mycol.">
        <title>101 Dothideomycetes genomes: a test case for predicting lifestyles and emergence of pathogens.</title>
        <authorList>
            <person name="Haridas S."/>
            <person name="Albert R."/>
            <person name="Binder M."/>
            <person name="Bloem J."/>
            <person name="Labutti K."/>
            <person name="Salamov A."/>
            <person name="Andreopoulos B."/>
            <person name="Baker S."/>
            <person name="Barry K."/>
            <person name="Bills G."/>
            <person name="Bluhm B."/>
            <person name="Cannon C."/>
            <person name="Castanera R."/>
            <person name="Culley D."/>
            <person name="Daum C."/>
            <person name="Ezra D."/>
            <person name="Gonzalez J."/>
            <person name="Henrissat B."/>
            <person name="Kuo A."/>
            <person name="Liang C."/>
            <person name="Lipzen A."/>
            <person name="Lutzoni F."/>
            <person name="Magnuson J."/>
            <person name="Mondo S."/>
            <person name="Nolan M."/>
            <person name="Ohm R."/>
            <person name="Pangilinan J."/>
            <person name="Park H.-J."/>
            <person name="Ramirez L."/>
            <person name="Alfaro M."/>
            <person name="Sun H."/>
            <person name="Tritt A."/>
            <person name="Yoshinaga Y."/>
            <person name="Zwiers L.-H."/>
            <person name="Turgeon B."/>
            <person name="Goodwin S."/>
            <person name="Spatafora J."/>
            <person name="Crous P."/>
            <person name="Grigoriev I."/>
        </authorList>
    </citation>
    <scope>NUCLEOTIDE SEQUENCE</scope>
    <source>
        <strain evidence="1">CBS 123094</strain>
    </source>
</reference>
<accession>A0A6A5WSU2</accession>